<dbReference type="GO" id="GO:0016705">
    <property type="term" value="F:oxidoreductase activity, acting on paired donors, with incorporation or reduction of molecular oxygen"/>
    <property type="evidence" value="ECO:0007669"/>
    <property type="project" value="InterPro"/>
</dbReference>
<evidence type="ECO:0000256" key="6">
    <source>
        <dbReference type="ARBA" id="ARBA00023004"/>
    </source>
</evidence>
<keyword evidence="8" id="KW-0812">Transmembrane</keyword>
<evidence type="ECO:0000256" key="7">
    <source>
        <dbReference type="ARBA" id="ARBA00023033"/>
    </source>
</evidence>
<dbReference type="Pfam" id="PF00067">
    <property type="entry name" value="p450"/>
    <property type="match status" value="1"/>
</dbReference>
<evidence type="ECO:0000256" key="2">
    <source>
        <dbReference type="ARBA" id="ARBA00005179"/>
    </source>
</evidence>
<keyword evidence="8" id="KW-0472">Membrane</keyword>
<organism evidence="9 10">
    <name type="scientific">Polyporus arcularius HHB13444</name>
    <dbReference type="NCBI Taxonomy" id="1314778"/>
    <lineage>
        <taxon>Eukaryota</taxon>
        <taxon>Fungi</taxon>
        <taxon>Dikarya</taxon>
        <taxon>Basidiomycota</taxon>
        <taxon>Agaricomycotina</taxon>
        <taxon>Agaricomycetes</taxon>
        <taxon>Polyporales</taxon>
        <taxon>Polyporaceae</taxon>
        <taxon>Polyporus</taxon>
    </lineage>
</organism>
<comment type="cofactor">
    <cofactor evidence="1">
        <name>heme</name>
        <dbReference type="ChEBI" id="CHEBI:30413"/>
    </cofactor>
</comment>
<dbReference type="InParanoid" id="A0A5C3NRG1"/>
<name>A0A5C3NRG1_9APHY</name>
<proteinExistence type="inferred from homology"/>
<dbReference type="PANTHER" id="PTHR24305">
    <property type="entry name" value="CYTOCHROME P450"/>
    <property type="match status" value="1"/>
</dbReference>
<dbReference type="InterPro" id="IPR050121">
    <property type="entry name" value="Cytochrome_P450_monoxygenase"/>
</dbReference>
<comment type="pathway">
    <text evidence="2">Secondary metabolite biosynthesis.</text>
</comment>
<dbReference type="GO" id="GO:0004497">
    <property type="term" value="F:monooxygenase activity"/>
    <property type="evidence" value="ECO:0007669"/>
    <property type="project" value="UniProtKB-KW"/>
</dbReference>
<keyword evidence="10" id="KW-1185">Reference proteome</keyword>
<dbReference type="Proteomes" id="UP000308197">
    <property type="component" value="Unassembled WGS sequence"/>
</dbReference>
<dbReference type="Gene3D" id="1.10.630.10">
    <property type="entry name" value="Cytochrome P450"/>
    <property type="match status" value="1"/>
</dbReference>
<dbReference type="STRING" id="1314778.A0A5C3NRG1"/>
<keyword evidence="4" id="KW-0479">Metal-binding</keyword>
<dbReference type="EMBL" id="ML211836">
    <property type="protein sequence ID" value="TFK80146.1"/>
    <property type="molecule type" value="Genomic_DNA"/>
</dbReference>
<keyword evidence="5" id="KW-0560">Oxidoreductase</keyword>
<reference evidence="9 10" key="1">
    <citation type="journal article" date="2019" name="Nat. Ecol. Evol.">
        <title>Megaphylogeny resolves global patterns of mushroom evolution.</title>
        <authorList>
            <person name="Varga T."/>
            <person name="Krizsan K."/>
            <person name="Foldi C."/>
            <person name="Dima B."/>
            <person name="Sanchez-Garcia M."/>
            <person name="Sanchez-Ramirez S."/>
            <person name="Szollosi G.J."/>
            <person name="Szarkandi J.G."/>
            <person name="Papp V."/>
            <person name="Albert L."/>
            <person name="Andreopoulos W."/>
            <person name="Angelini C."/>
            <person name="Antonin V."/>
            <person name="Barry K.W."/>
            <person name="Bougher N.L."/>
            <person name="Buchanan P."/>
            <person name="Buyck B."/>
            <person name="Bense V."/>
            <person name="Catcheside P."/>
            <person name="Chovatia M."/>
            <person name="Cooper J."/>
            <person name="Damon W."/>
            <person name="Desjardin D."/>
            <person name="Finy P."/>
            <person name="Geml J."/>
            <person name="Haridas S."/>
            <person name="Hughes K."/>
            <person name="Justo A."/>
            <person name="Karasinski D."/>
            <person name="Kautmanova I."/>
            <person name="Kiss B."/>
            <person name="Kocsube S."/>
            <person name="Kotiranta H."/>
            <person name="LaButti K.M."/>
            <person name="Lechner B.E."/>
            <person name="Liimatainen K."/>
            <person name="Lipzen A."/>
            <person name="Lukacs Z."/>
            <person name="Mihaltcheva S."/>
            <person name="Morgado L.N."/>
            <person name="Niskanen T."/>
            <person name="Noordeloos M.E."/>
            <person name="Ohm R.A."/>
            <person name="Ortiz-Santana B."/>
            <person name="Ovrebo C."/>
            <person name="Racz N."/>
            <person name="Riley R."/>
            <person name="Savchenko A."/>
            <person name="Shiryaev A."/>
            <person name="Soop K."/>
            <person name="Spirin V."/>
            <person name="Szebenyi C."/>
            <person name="Tomsovsky M."/>
            <person name="Tulloss R.E."/>
            <person name="Uehling J."/>
            <person name="Grigoriev I.V."/>
            <person name="Vagvolgyi C."/>
            <person name="Papp T."/>
            <person name="Martin F.M."/>
            <person name="Miettinen O."/>
            <person name="Hibbett D.S."/>
            <person name="Nagy L.G."/>
        </authorList>
    </citation>
    <scope>NUCLEOTIDE SEQUENCE [LARGE SCALE GENOMIC DNA]</scope>
    <source>
        <strain evidence="9 10">HHB13444</strain>
    </source>
</reference>
<dbReference type="SUPFAM" id="SSF48264">
    <property type="entry name" value="Cytochrome P450"/>
    <property type="match status" value="1"/>
</dbReference>
<evidence type="ECO:0000256" key="4">
    <source>
        <dbReference type="ARBA" id="ARBA00022723"/>
    </source>
</evidence>
<evidence type="ECO:0000313" key="9">
    <source>
        <dbReference type="EMBL" id="TFK80146.1"/>
    </source>
</evidence>
<dbReference type="InterPro" id="IPR001128">
    <property type="entry name" value="Cyt_P450"/>
</dbReference>
<evidence type="ECO:0000256" key="1">
    <source>
        <dbReference type="ARBA" id="ARBA00001971"/>
    </source>
</evidence>
<evidence type="ECO:0000313" key="10">
    <source>
        <dbReference type="Proteomes" id="UP000308197"/>
    </source>
</evidence>
<keyword evidence="7" id="KW-0503">Monooxygenase</keyword>
<feature type="transmembrane region" description="Helical" evidence="8">
    <location>
        <begin position="31"/>
        <end position="51"/>
    </location>
</feature>
<feature type="transmembrane region" description="Helical" evidence="8">
    <location>
        <begin position="57"/>
        <end position="79"/>
    </location>
</feature>
<dbReference type="PANTHER" id="PTHR24305:SF187">
    <property type="entry name" value="P450, PUTATIVE (EUROFUNG)-RELATED"/>
    <property type="match status" value="1"/>
</dbReference>
<dbReference type="AlphaFoldDB" id="A0A5C3NRG1"/>
<accession>A0A5C3NRG1</accession>
<dbReference type="GO" id="GO:0020037">
    <property type="term" value="F:heme binding"/>
    <property type="evidence" value="ECO:0007669"/>
    <property type="project" value="InterPro"/>
</dbReference>
<keyword evidence="6" id="KW-0408">Iron</keyword>
<gene>
    <name evidence="9" type="ORF">K466DRAFT_569821</name>
</gene>
<evidence type="ECO:0000256" key="5">
    <source>
        <dbReference type="ARBA" id="ARBA00023002"/>
    </source>
</evidence>
<comment type="similarity">
    <text evidence="3">Belongs to the cytochrome P450 family.</text>
</comment>
<dbReference type="GO" id="GO:0005506">
    <property type="term" value="F:iron ion binding"/>
    <property type="evidence" value="ECO:0007669"/>
    <property type="project" value="InterPro"/>
</dbReference>
<evidence type="ECO:0000256" key="3">
    <source>
        <dbReference type="ARBA" id="ARBA00010617"/>
    </source>
</evidence>
<sequence length="278" mass="30949">MVFSLFSAPWHACFFLAMGASQLLRIYESFSVSYHVAILLLPPTVVAVYNIQGTSPVVLTLASYYAAYLTLLIAWTILYRVSPLHPLSRYPGPFWCKTSKIWWSLLTLRGYGHYRLKALHERYGDVVRIGPNELSIRDPEAIAPLLGAAGVPKGPGIMGSILASGQRAEDTAMIGLLDVEEHLHRRRPWNRAFGSAAMKEYEPLIARRTRQLLDALSQQKGPVELGKWINYFSYDFMCDMAYGGGSELLRDGDANNVWALLNHGVMSVSPPLCTAPAF</sequence>
<protein>
    <submittedName>
        <fullName evidence="9">Cytochrome P450</fullName>
    </submittedName>
</protein>
<keyword evidence="8" id="KW-1133">Transmembrane helix</keyword>
<evidence type="ECO:0000256" key="8">
    <source>
        <dbReference type="SAM" id="Phobius"/>
    </source>
</evidence>
<dbReference type="InterPro" id="IPR036396">
    <property type="entry name" value="Cyt_P450_sf"/>
</dbReference>